<keyword evidence="3" id="KW-1185">Reference proteome</keyword>
<dbReference type="OrthoDB" id="6333297at2759"/>
<name>A0A4V2MUW0_9APHY</name>
<dbReference type="SUPFAM" id="SSF57850">
    <property type="entry name" value="RING/U-box"/>
    <property type="match status" value="1"/>
</dbReference>
<evidence type="ECO:0000313" key="3">
    <source>
        <dbReference type="Proteomes" id="UP000292702"/>
    </source>
</evidence>
<dbReference type="InterPro" id="IPR013083">
    <property type="entry name" value="Znf_RING/FYVE/PHD"/>
</dbReference>
<gene>
    <name evidence="2" type="ORF">EIP91_010714</name>
</gene>
<comment type="caution">
    <text evidence="2">The sequence shown here is derived from an EMBL/GenBank/DDBJ whole genome shotgun (WGS) entry which is preliminary data.</text>
</comment>
<dbReference type="Gene3D" id="3.30.40.10">
    <property type="entry name" value="Zinc/RING finger domain, C3HC4 (zinc finger)"/>
    <property type="match status" value="1"/>
</dbReference>
<organism evidence="2 3">
    <name type="scientific">Steccherinum ochraceum</name>
    <dbReference type="NCBI Taxonomy" id="92696"/>
    <lineage>
        <taxon>Eukaryota</taxon>
        <taxon>Fungi</taxon>
        <taxon>Dikarya</taxon>
        <taxon>Basidiomycota</taxon>
        <taxon>Agaricomycotina</taxon>
        <taxon>Agaricomycetes</taxon>
        <taxon>Polyporales</taxon>
        <taxon>Steccherinaceae</taxon>
        <taxon>Steccherinum</taxon>
    </lineage>
</organism>
<evidence type="ECO:0000313" key="2">
    <source>
        <dbReference type="EMBL" id="TCD60107.1"/>
    </source>
</evidence>
<feature type="compositionally biased region" description="Low complexity" evidence="1">
    <location>
        <begin position="139"/>
        <end position="154"/>
    </location>
</feature>
<reference evidence="2 3" key="1">
    <citation type="submission" date="2018-11" db="EMBL/GenBank/DDBJ databases">
        <title>Genome assembly of Steccherinum ochraceum LE-BIN_3174, the white-rot fungus of the Steccherinaceae family (The Residual Polyporoid clade, Polyporales, Basidiomycota).</title>
        <authorList>
            <person name="Fedorova T.V."/>
            <person name="Glazunova O.A."/>
            <person name="Landesman E.O."/>
            <person name="Moiseenko K.V."/>
            <person name="Psurtseva N.V."/>
            <person name="Savinova O.S."/>
            <person name="Shakhova N.V."/>
            <person name="Tyazhelova T.V."/>
            <person name="Vasina D.V."/>
        </authorList>
    </citation>
    <scope>NUCLEOTIDE SEQUENCE [LARGE SCALE GENOMIC DNA]</scope>
    <source>
        <strain evidence="2 3">LE-BIN_3174</strain>
    </source>
</reference>
<protein>
    <submittedName>
        <fullName evidence="2">Uncharacterized protein</fullName>
    </submittedName>
</protein>
<dbReference type="EMBL" id="RWJN01000658">
    <property type="protein sequence ID" value="TCD60107.1"/>
    <property type="molecule type" value="Genomic_DNA"/>
</dbReference>
<feature type="region of interest" description="Disordered" evidence="1">
    <location>
        <begin position="131"/>
        <end position="170"/>
    </location>
</feature>
<feature type="compositionally biased region" description="Polar residues" evidence="1">
    <location>
        <begin position="155"/>
        <end position="170"/>
    </location>
</feature>
<proteinExistence type="predicted"/>
<dbReference type="AlphaFoldDB" id="A0A4V2MUW0"/>
<accession>A0A4V2MUW0</accession>
<evidence type="ECO:0000256" key="1">
    <source>
        <dbReference type="SAM" id="MobiDB-lite"/>
    </source>
</evidence>
<sequence>MTARATSAPALSQVPDGWEDISSLDRCMPNAYDGSPLDEPLPIPIEELLEESTEIISEDDAEDPSTPHSPHSDPYPVWRPAVPTALGAPWLNAPSPYSELPELQLEKYSSAGLHARLVVCHWNASETEVIDEHVSRNTSPRPSQSHSSRSPKQSAATELNANITTSSSGTIVSHDKTTRWYCRVCFQEPADPTATICGHVFCHEYVFELRS</sequence>
<dbReference type="Proteomes" id="UP000292702">
    <property type="component" value="Unassembled WGS sequence"/>
</dbReference>